<dbReference type="InterPro" id="IPR009739">
    <property type="entry name" value="LprI-like_N"/>
</dbReference>
<dbReference type="InterPro" id="IPR052755">
    <property type="entry name" value="Lysozyme_Inhibitor_LprI"/>
</dbReference>
<dbReference type="EMBL" id="RYZR01000006">
    <property type="protein sequence ID" value="RUL63437.1"/>
    <property type="molecule type" value="Genomic_DNA"/>
</dbReference>
<reference evidence="3 4" key="1">
    <citation type="submission" date="2018-12" db="EMBL/GenBank/DDBJ databases">
        <title>Dyella dinghuensis sp. nov. DHOA06 and Dyella choica sp. nov. 4M-K27, isolated from forest soil.</title>
        <authorList>
            <person name="Qiu L.-H."/>
            <person name="Gao Z.-H."/>
        </authorList>
    </citation>
    <scope>NUCLEOTIDE SEQUENCE [LARGE SCALE GENOMIC DNA]</scope>
    <source>
        <strain evidence="3 4">DHOA06</strain>
    </source>
</reference>
<organism evidence="3 4">
    <name type="scientific">Dyella dinghuensis</name>
    <dbReference type="NCBI Taxonomy" id="1920169"/>
    <lineage>
        <taxon>Bacteria</taxon>
        <taxon>Pseudomonadati</taxon>
        <taxon>Pseudomonadota</taxon>
        <taxon>Gammaproteobacteria</taxon>
        <taxon>Lysobacterales</taxon>
        <taxon>Rhodanobacteraceae</taxon>
        <taxon>Dyella</taxon>
    </lineage>
</organism>
<sequence length="128" mass="13986">MKTARLNTLLASLLLIGPAAAQVASYDCANAATSTERAICASPSLGRKDVMVTTYYDLLLHLKPATAGMAYREFDDRLRNEQRQFLATRNACGANTSCLEKSYDDRLAVLRKTVGRNAAVVFDRPTTP</sequence>
<comment type="caution">
    <text evidence="3">The sequence shown here is derived from an EMBL/GenBank/DDBJ whole genome shotgun (WGS) entry which is preliminary data.</text>
</comment>
<name>A0A3S0PG08_9GAMM</name>
<dbReference type="PANTHER" id="PTHR37549">
    <property type="entry name" value="LIPOPROTEIN LPRI"/>
    <property type="match status" value="1"/>
</dbReference>
<feature type="signal peptide" evidence="1">
    <location>
        <begin position="1"/>
        <end position="21"/>
    </location>
</feature>
<dbReference type="OrthoDB" id="5957809at2"/>
<dbReference type="Pfam" id="PF07007">
    <property type="entry name" value="LprI"/>
    <property type="match status" value="1"/>
</dbReference>
<proteinExistence type="predicted"/>
<evidence type="ECO:0000256" key="1">
    <source>
        <dbReference type="SAM" id="SignalP"/>
    </source>
</evidence>
<dbReference type="GO" id="GO:0005576">
    <property type="term" value="C:extracellular region"/>
    <property type="evidence" value="ECO:0007669"/>
    <property type="project" value="TreeGrafter"/>
</dbReference>
<evidence type="ECO:0000259" key="2">
    <source>
        <dbReference type="Pfam" id="PF07007"/>
    </source>
</evidence>
<feature type="domain" description="Lysozyme inhibitor LprI-like N-terminal" evidence="2">
    <location>
        <begin position="28"/>
        <end position="108"/>
    </location>
</feature>
<keyword evidence="4" id="KW-1185">Reference proteome</keyword>
<dbReference type="AlphaFoldDB" id="A0A3S0PG08"/>
<dbReference type="PANTHER" id="PTHR37549:SF1">
    <property type="entry name" value="LIPOPROTEIN LPRI"/>
    <property type="match status" value="1"/>
</dbReference>
<dbReference type="RefSeq" id="WP_126674372.1">
    <property type="nucleotide sequence ID" value="NZ_RYZR01000006.1"/>
</dbReference>
<evidence type="ECO:0000313" key="4">
    <source>
        <dbReference type="Proteomes" id="UP000267077"/>
    </source>
</evidence>
<protein>
    <submittedName>
        <fullName evidence="3">DUF1311 domain-containing protein</fullName>
    </submittedName>
</protein>
<accession>A0A3S0PG08</accession>
<dbReference type="Gene3D" id="1.20.1270.180">
    <property type="match status" value="1"/>
</dbReference>
<feature type="chain" id="PRO_5018522951" evidence="1">
    <location>
        <begin position="22"/>
        <end position="128"/>
    </location>
</feature>
<gene>
    <name evidence="3" type="ORF">EKH79_13690</name>
</gene>
<evidence type="ECO:0000313" key="3">
    <source>
        <dbReference type="EMBL" id="RUL63437.1"/>
    </source>
</evidence>
<dbReference type="Proteomes" id="UP000267077">
    <property type="component" value="Unassembled WGS sequence"/>
</dbReference>
<keyword evidence="1" id="KW-0732">Signal</keyword>